<evidence type="ECO:0000256" key="2">
    <source>
        <dbReference type="ARBA" id="ARBA00001946"/>
    </source>
</evidence>
<evidence type="ECO:0000256" key="7">
    <source>
        <dbReference type="ARBA" id="ARBA00022912"/>
    </source>
</evidence>
<dbReference type="Gene3D" id="3.60.40.10">
    <property type="entry name" value="PPM-type phosphatase domain"/>
    <property type="match status" value="1"/>
</dbReference>
<dbReference type="EMBL" id="JAXQNO010000020">
    <property type="protein sequence ID" value="KAK4771778.1"/>
    <property type="molecule type" value="Genomic_DNA"/>
</dbReference>
<dbReference type="PANTHER" id="PTHR47992">
    <property type="entry name" value="PROTEIN PHOSPHATASE"/>
    <property type="match status" value="1"/>
</dbReference>
<dbReference type="GO" id="GO:0004722">
    <property type="term" value="F:protein serine/threonine phosphatase activity"/>
    <property type="evidence" value="ECO:0007669"/>
    <property type="project" value="UniProtKB-EC"/>
</dbReference>
<evidence type="ECO:0000256" key="1">
    <source>
        <dbReference type="ARBA" id="ARBA00001936"/>
    </source>
</evidence>
<dbReference type="AlphaFoldDB" id="A0AAN7KLY2"/>
<evidence type="ECO:0000256" key="10">
    <source>
        <dbReference type="SAM" id="MobiDB-lite"/>
    </source>
</evidence>
<evidence type="ECO:0000259" key="11">
    <source>
        <dbReference type="PROSITE" id="PS51746"/>
    </source>
</evidence>
<dbReference type="SMART" id="SM00332">
    <property type="entry name" value="PP2Cc"/>
    <property type="match status" value="1"/>
</dbReference>
<gene>
    <name evidence="12" type="ORF">SAY86_013553</name>
</gene>
<dbReference type="InterPro" id="IPR036457">
    <property type="entry name" value="PPM-type-like_dom_sf"/>
</dbReference>
<keyword evidence="6" id="KW-0460">Magnesium</keyword>
<dbReference type="PROSITE" id="PS51746">
    <property type="entry name" value="PPM_2"/>
    <property type="match status" value="1"/>
</dbReference>
<keyword evidence="7 9" id="KW-0904">Protein phosphatase</keyword>
<dbReference type="GO" id="GO:0046872">
    <property type="term" value="F:metal ion binding"/>
    <property type="evidence" value="ECO:0007669"/>
    <property type="project" value="UniProtKB-KW"/>
</dbReference>
<dbReference type="SUPFAM" id="SSF81606">
    <property type="entry name" value="PP2C-like"/>
    <property type="match status" value="1"/>
</dbReference>
<proteinExistence type="inferred from homology"/>
<feature type="domain" description="PPM-type phosphatase" evidence="11">
    <location>
        <begin position="116"/>
        <end position="413"/>
    </location>
</feature>
<dbReference type="Proteomes" id="UP001346149">
    <property type="component" value="Unassembled WGS sequence"/>
</dbReference>
<keyword evidence="8" id="KW-0464">Manganese</keyword>
<dbReference type="EC" id="3.1.3.16" evidence="3"/>
<comment type="cofactor">
    <cofactor evidence="1">
        <name>Mn(2+)</name>
        <dbReference type="ChEBI" id="CHEBI:29035"/>
    </cofactor>
</comment>
<comment type="cofactor">
    <cofactor evidence="2">
        <name>Mg(2+)</name>
        <dbReference type="ChEBI" id="CHEBI:18420"/>
    </cofactor>
</comment>
<sequence>MANIWNVDENEIEAAAPVEPTSEEKVLEKLYPLVFKLVADAAAVSTGWKKRKCETFLIPRDGSISKKECLDLTEFVEDTSLPVKGSEALPLDELMDQKRSSKEPMEQALLKEQQPKFGFTSICGKRRDMEDTVSVQPWLCIESPQYQGGLHLFGIFDGHGCSHVAMRCKNRLHEIVEEEIWRSGDEHHIEWKEMMENIFIKMDREVDEWSESVKCLNCRYKNREWRRYSIGSTATVALVTQDKIIVSNCGDSRAVLCRNGVAIPLSSDHKPQRPDELRRIQNAGGKVVYWDGPRVMGVLAMSRAIGDICLRPYVIPNPEVTVTDRVAGDQFLILASDGLWDVVSNEMACRVARMCLNSQEPPPSPTQPPGSSVVLEPTDDISDDACSDASVLLTKLALARCSTDNISVIVIDLSEEAGG</sequence>
<evidence type="ECO:0000256" key="3">
    <source>
        <dbReference type="ARBA" id="ARBA00013081"/>
    </source>
</evidence>
<reference evidence="12 13" key="1">
    <citation type="journal article" date="2023" name="Hortic Res">
        <title>Pangenome of water caltrop reveals structural variations and asymmetric subgenome divergence after allopolyploidization.</title>
        <authorList>
            <person name="Zhang X."/>
            <person name="Chen Y."/>
            <person name="Wang L."/>
            <person name="Yuan Y."/>
            <person name="Fang M."/>
            <person name="Shi L."/>
            <person name="Lu R."/>
            <person name="Comes H.P."/>
            <person name="Ma Y."/>
            <person name="Chen Y."/>
            <person name="Huang G."/>
            <person name="Zhou Y."/>
            <person name="Zheng Z."/>
            <person name="Qiu Y."/>
        </authorList>
    </citation>
    <scope>NUCLEOTIDE SEQUENCE [LARGE SCALE GENOMIC DNA]</scope>
    <source>
        <strain evidence="12">F231</strain>
    </source>
</reference>
<name>A0AAN7KLY2_TRANT</name>
<protein>
    <recommendedName>
        <fullName evidence="3">protein-serine/threonine phosphatase</fullName>
        <ecNumber evidence="3">3.1.3.16</ecNumber>
    </recommendedName>
</protein>
<organism evidence="12 13">
    <name type="scientific">Trapa natans</name>
    <name type="common">Water chestnut</name>
    <dbReference type="NCBI Taxonomy" id="22666"/>
    <lineage>
        <taxon>Eukaryota</taxon>
        <taxon>Viridiplantae</taxon>
        <taxon>Streptophyta</taxon>
        <taxon>Embryophyta</taxon>
        <taxon>Tracheophyta</taxon>
        <taxon>Spermatophyta</taxon>
        <taxon>Magnoliopsida</taxon>
        <taxon>eudicotyledons</taxon>
        <taxon>Gunneridae</taxon>
        <taxon>Pentapetalae</taxon>
        <taxon>rosids</taxon>
        <taxon>malvids</taxon>
        <taxon>Myrtales</taxon>
        <taxon>Lythraceae</taxon>
        <taxon>Trapa</taxon>
    </lineage>
</organism>
<evidence type="ECO:0000256" key="8">
    <source>
        <dbReference type="ARBA" id="ARBA00023211"/>
    </source>
</evidence>
<dbReference type="InterPro" id="IPR000222">
    <property type="entry name" value="PP2C_BS"/>
</dbReference>
<keyword evidence="13" id="KW-1185">Reference proteome</keyword>
<dbReference type="FunFam" id="3.60.40.10:FF:000291">
    <property type="entry name" value="Protein phosphatase 2C 50"/>
    <property type="match status" value="1"/>
</dbReference>
<evidence type="ECO:0000256" key="4">
    <source>
        <dbReference type="ARBA" id="ARBA00022723"/>
    </source>
</evidence>
<dbReference type="InterPro" id="IPR001932">
    <property type="entry name" value="PPM-type_phosphatase-like_dom"/>
</dbReference>
<dbReference type="Pfam" id="PF00481">
    <property type="entry name" value="PP2C"/>
    <property type="match status" value="1"/>
</dbReference>
<evidence type="ECO:0000313" key="13">
    <source>
        <dbReference type="Proteomes" id="UP001346149"/>
    </source>
</evidence>
<dbReference type="CDD" id="cd00143">
    <property type="entry name" value="PP2Cc"/>
    <property type="match status" value="1"/>
</dbReference>
<accession>A0AAN7KLY2</accession>
<dbReference type="InterPro" id="IPR015655">
    <property type="entry name" value="PP2C"/>
</dbReference>
<keyword evidence="5 9" id="KW-0378">Hydrolase</keyword>
<evidence type="ECO:0000256" key="5">
    <source>
        <dbReference type="ARBA" id="ARBA00022801"/>
    </source>
</evidence>
<evidence type="ECO:0000256" key="6">
    <source>
        <dbReference type="ARBA" id="ARBA00022842"/>
    </source>
</evidence>
<dbReference type="PROSITE" id="PS01032">
    <property type="entry name" value="PPM_1"/>
    <property type="match status" value="1"/>
</dbReference>
<evidence type="ECO:0000313" key="12">
    <source>
        <dbReference type="EMBL" id="KAK4771778.1"/>
    </source>
</evidence>
<evidence type="ECO:0000256" key="9">
    <source>
        <dbReference type="RuleBase" id="RU003465"/>
    </source>
</evidence>
<comment type="caution">
    <text evidence="12">The sequence shown here is derived from an EMBL/GenBank/DDBJ whole genome shotgun (WGS) entry which is preliminary data.</text>
</comment>
<feature type="region of interest" description="Disordered" evidence="10">
    <location>
        <begin position="359"/>
        <end position="379"/>
    </location>
</feature>
<keyword evidence="4" id="KW-0479">Metal-binding</keyword>
<comment type="similarity">
    <text evidence="9">Belongs to the PP2C family.</text>
</comment>